<dbReference type="PANTHER" id="PTHR33683:SF46">
    <property type="entry name" value="SUSHI DOMAIN-CONTAINING PROTEIN"/>
    <property type="match status" value="1"/>
</dbReference>
<keyword evidence="4" id="KW-1185">Reference proteome</keyword>
<feature type="signal peptide" evidence="2">
    <location>
        <begin position="1"/>
        <end position="19"/>
    </location>
</feature>
<feature type="chain" id="PRO_5020584350" description="PEP-CTERM sorting domain-containing protein" evidence="2">
    <location>
        <begin position="20"/>
        <end position="217"/>
    </location>
</feature>
<dbReference type="EMBL" id="SSWX01000012">
    <property type="protein sequence ID" value="THJ33045.1"/>
    <property type="molecule type" value="Genomic_DNA"/>
</dbReference>
<reference evidence="3 4" key="1">
    <citation type="submission" date="2019-04" db="EMBL/GenBank/DDBJ databases">
        <title>Lampropedia sp YIM MLB12 draf genome.</title>
        <authorList>
            <person name="Wang Y.-X."/>
        </authorList>
    </citation>
    <scope>NUCLEOTIDE SEQUENCE [LARGE SCALE GENOMIC DNA]</scope>
    <source>
        <strain evidence="3 4">YIM MLB12</strain>
    </source>
</reference>
<gene>
    <name evidence="3" type="ORF">E8K88_10690</name>
</gene>
<keyword evidence="1" id="KW-0472">Membrane</keyword>
<keyword evidence="1" id="KW-1133">Transmembrane helix</keyword>
<organism evidence="3 4">
    <name type="scientific">Lampropedia aestuarii</name>
    <dbReference type="NCBI Taxonomy" id="2562762"/>
    <lineage>
        <taxon>Bacteria</taxon>
        <taxon>Pseudomonadati</taxon>
        <taxon>Pseudomonadota</taxon>
        <taxon>Betaproteobacteria</taxon>
        <taxon>Burkholderiales</taxon>
        <taxon>Comamonadaceae</taxon>
        <taxon>Lampropedia</taxon>
    </lineage>
</organism>
<evidence type="ECO:0000313" key="3">
    <source>
        <dbReference type="EMBL" id="THJ33045.1"/>
    </source>
</evidence>
<dbReference type="OrthoDB" id="9805017at2"/>
<dbReference type="Proteomes" id="UP000306236">
    <property type="component" value="Unassembled WGS sequence"/>
</dbReference>
<sequence>MLRSIITAFAILLYGSIAAGQALTLDSPGPADNSNFGVMFDVDATNAVTITGFDIALWDTFSNDPVYIYTRTGTHASVEHDSSAWTLAGTANISGQLRSVVNIPVQLNIALPAGSTQAFYIYQSTGKRLGYLNSPPAATDVVSDANLSILVGTGLGSEFLGGLHRARAFVGRINYSLIAPPQPTTATPVPTLGAFGLMGLAGAIGAAGVAMNRKRKQ</sequence>
<proteinExistence type="predicted"/>
<evidence type="ECO:0000256" key="2">
    <source>
        <dbReference type="SAM" id="SignalP"/>
    </source>
</evidence>
<dbReference type="PANTHER" id="PTHR33683">
    <property type="entry name" value="1, PUTATIVE-RELATED"/>
    <property type="match status" value="1"/>
</dbReference>
<protein>
    <recommendedName>
        <fullName evidence="5">PEP-CTERM sorting domain-containing protein</fullName>
    </recommendedName>
</protein>
<accession>A0A4S5BQ75</accession>
<name>A0A4S5BQ75_9BURK</name>
<keyword evidence="2" id="KW-0732">Signal</keyword>
<evidence type="ECO:0008006" key="5">
    <source>
        <dbReference type="Google" id="ProtNLM"/>
    </source>
</evidence>
<comment type="caution">
    <text evidence="3">The sequence shown here is derived from an EMBL/GenBank/DDBJ whole genome shotgun (WGS) entry which is preliminary data.</text>
</comment>
<evidence type="ECO:0000256" key="1">
    <source>
        <dbReference type="SAM" id="Phobius"/>
    </source>
</evidence>
<feature type="transmembrane region" description="Helical" evidence="1">
    <location>
        <begin position="192"/>
        <end position="211"/>
    </location>
</feature>
<dbReference type="RefSeq" id="WP_136406646.1">
    <property type="nucleotide sequence ID" value="NZ_SSWX01000012.1"/>
</dbReference>
<dbReference type="AlphaFoldDB" id="A0A4S5BQ75"/>
<evidence type="ECO:0000313" key="4">
    <source>
        <dbReference type="Proteomes" id="UP000306236"/>
    </source>
</evidence>
<keyword evidence="1" id="KW-0812">Transmembrane</keyword>